<protein>
    <submittedName>
        <fullName evidence="2 3">Uncharacterized protein</fullName>
    </submittedName>
</protein>
<feature type="region of interest" description="Disordered" evidence="1">
    <location>
        <begin position="1"/>
        <end position="35"/>
    </location>
</feature>
<evidence type="ECO:0000313" key="2">
    <source>
        <dbReference type="EMBL" id="EJT70967.1"/>
    </source>
</evidence>
<reference evidence="3" key="4">
    <citation type="journal article" date="2015" name="G3 (Bethesda)">
        <title>Genome sequences of three phytopathogenic species of the Magnaporthaceae family of fungi.</title>
        <authorList>
            <person name="Okagaki L.H."/>
            <person name="Nunes C.C."/>
            <person name="Sailsbery J."/>
            <person name="Clay B."/>
            <person name="Brown D."/>
            <person name="John T."/>
            <person name="Oh Y."/>
            <person name="Young N."/>
            <person name="Fitzgerald M."/>
            <person name="Haas B.J."/>
            <person name="Zeng Q."/>
            <person name="Young S."/>
            <person name="Adiconis X."/>
            <person name="Fan L."/>
            <person name="Levin J.Z."/>
            <person name="Mitchell T.K."/>
            <person name="Okubara P.A."/>
            <person name="Farman M.L."/>
            <person name="Kohn L.M."/>
            <person name="Birren B."/>
            <person name="Ma L.-J."/>
            <person name="Dean R.A."/>
        </authorList>
    </citation>
    <scope>NUCLEOTIDE SEQUENCE</scope>
    <source>
        <strain evidence="3">R3-111a-1</strain>
    </source>
</reference>
<feature type="region of interest" description="Disordered" evidence="1">
    <location>
        <begin position="68"/>
        <end position="87"/>
    </location>
</feature>
<evidence type="ECO:0000313" key="4">
    <source>
        <dbReference type="Proteomes" id="UP000006039"/>
    </source>
</evidence>
<dbReference type="EMBL" id="GL385401">
    <property type="protein sequence ID" value="EJT70967.1"/>
    <property type="molecule type" value="Genomic_DNA"/>
</dbReference>
<dbReference type="VEuPathDB" id="FungiDB:GGTG_11990"/>
<reference evidence="4" key="1">
    <citation type="submission" date="2010-07" db="EMBL/GenBank/DDBJ databases">
        <title>The genome sequence of Gaeumannomyces graminis var. tritici strain R3-111a-1.</title>
        <authorList>
            <consortium name="The Broad Institute Genome Sequencing Platform"/>
            <person name="Ma L.-J."/>
            <person name="Dead R."/>
            <person name="Young S."/>
            <person name="Zeng Q."/>
            <person name="Koehrsen M."/>
            <person name="Alvarado L."/>
            <person name="Berlin A."/>
            <person name="Chapman S.B."/>
            <person name="Chen Z."/>
            <person name="Freedman E."/>
            <person name="Gellesch M."/>
            <person name="Goldberg J."/>
            <person name="Griggs A."/>
            <person name="Gujja S."/>
            <person name="Heilman E.R."/>
            <person name="Heiman D."/>
            <person name="Hepburn T."/>
            <person name="Howarth C."/>
            <person name="Jen D."/>
            <person name="Larson L."/>
            <person name="Mehta T."/>
            <person name="Neiman D."/>
            <person name="Pearson M."/>
            <person name="Roberts A."/>
            <person name="Saif S."/>
            <person name="Shea T."/>
            <person name="Shenoy N."/>
            <person name="Sisk P."/>
            <person name="Stolte C."/>
            <person name="Sykes S."/>
            <person name="Walk T."/>
            <person name="White J."/>
            <person name="Yandava C."/>
            <person name="Haas B."/>
            <person name="Nusbaum C."/>
            <person name="Birren B."/>
        </authorList>
    </citation>
    <scope>NUCLEOTIDE SEQUENCE [LARGE SCALE GENOMIC DNA]</scope>
    <source>
        <strain evidence="4">R3-111a-1</strain>
    </source>
</reference>
<reference evidence="2" key="3">
    <citation type="submission" date="2010-09" db="EMBL/GenBank/DDBJ databases">
        <title>Annotation of Gaeumannomyces graminis var. tritici R3-111a-1.</title>
        <authorList>
            <consortium name="The Broad Institute Genome Sequencing Platform"/>
            <person name="Ma L.-J."/>
            <person name="Dead R."/>
            <person name="Young S.K."/>
            <person name="Zeng Q."/>
            <person name="Gargeya S."/>
            <person name="Fitzgerald M."/>
            <person name="Haas B."/>
            <person name="Abouelleil A."/>
            <person name="Alvarado L."/>
            <person name="Arachchi H.M."/>
            <person name="Berlin A."/>
            <person name="Brown A."/>
            <person name="Chapman S.B."/>
            <person name="Chen Z."/>
            <person name="Dunbar C."/>
            <person name="Freedman E."/>
            <person name="Gearin G."/>
            <person name="Gellesch M."/>
            <person name="Goldberg J."/>
            <person name="Griggs A."/>
            <person name="Gujja S."/>
            <person name="Heiman D."/>
            <person name="Howarth C."/>
            <person name="Larson L."/>
            <person name="Lui A."/>
            <person name="MacDonald P.J.P."/>
            <person name="Mehta T."/>
            <person name="Montmayeur A."/>
            <person name="Murphy C."/>
            <person name="Neiman D."/>
            <person name="Pearson M."/>
            <person name="Priest M."/>
            <person name="Roberts A."/>
            <person name="Saif S."/>
            <person name="Shea T."/>
            <person name="Shenoy N."/>
            <person name="Sisk P."/>
            <person name="Stolte C."/>
            <person name="Sykes S."/>
            <person name="Yandava C."/>
            <person name="Wortman J."/>
            <person name="Nusbaum C."/>
            <person name="Birren B."/>
        </authorList>
    </citation>
    <scope>NUCLEOTIDE SEQUENCE</scope>
    <source>
        <strain evidence="2">R3-111a-1</strain>
    </source>
</reference>
<name>J3PEQ9_GAET3</name>
<evidence type="ECO:0000313" key="3">
    <source>
        <dbReference type="EnsemblFungi" id="EJT70967"/>
    </source>
</evidence>
<organism evidence="2">
    <name type="scientific">Gaeumannomyces tritici (strain R3-111a-1)</name>
    <name type="common">Wheat and barley take-all root rot fungus</name>
    <name type="synonym">Gaeumannomyces graminis var. tritici</name>
    <dbReference type="NCBI Taxonomy" id="644352"/>
    <lineage>
        <taxon>Eukaryota</taxon>
        <taxon>Fungi</taxon>
        <taxon>Dikarya</taxon>
        <taxon>Ascomycota</taxon>
        <taxon>Pezizomycotina</taxon>
        <taxon>Sordariomycetes</taxon>
        <taxon>Sordariomycetidae</taxon>
        <taxon>Magnaporthales</taxon>
        <taxon>Magnaporthaceae</taxon>
        <taxon>Gaeumannomyces</taxon>
    </lineage>
</organism>
<dbReference type="RefSeq" id="XP_009228145.1">
    <property type="nucleotide sequence ID" value="XM_009229881.1"/>
</dbReference>
<proteinExistence type="predicted"/>
<sequence length="87" mass="9303">MPPPAGTCPLASERAGRREGQTGVDDLPGTDRARQRPRLAFLVSALLPRFTSTRRLMRCAKFAPDVTATEAGQGGSGHVYAHVHAHP</sequence>
<dbReference type="EnsemblFungi" id="EJT70967">
    <property type="protein sequence ID" value="EJT70967"/>
    <property type="gene ID" value="GGTG_11990"/>
</dbReference>
<accession>J3PEQ9</accession>
<reference evidence="2" key="2">
    <citation type="submission" date="2010-07" db="EMBL/GenBank/DDBJ databases">
        <authorList>
            <consortium name="The Broad Institute Genome Sequencing Platform"/>
            <consortium name="Broad Institute Genome Sequencing Center for Infectious Disease"/>
            <person name="Ma L.-J."/>
            <person name="Dead R."/>
            <person name="Young S."/>
            <person name="Zeng Q."/>
            <person name="Koehrsen M."/>
            <person name="Alvarado L."/>
            <person name="Berlin A."/>
            <person name="Chapman S.B."/>
            <person name="Chen Z."/>
            <person name="Freedman E."/>
            <person name="Gellesch M."/>
            <person name="Goldberg J."/>
            <person name="Griggs A."/>
            <person name="Gujja S."/>
            <person name="Heilman E.R."/>
            <person name="Heiman D."/>
            <person name="Hepburn T."/>
            <person name="Howarth C."/>
            <person name="Jen D."/>
            <person name="Larson L."/>
            <person name="Mehta T."/>
            <person name="Neiman D."/>
            <person name="Pearson M."/>
            <person name="Roberts A."/>
            <person name="Saif S."/>
            <person name="Shea T."/>
            <person name="Shenoy N."/>
            <person name="Sisk P."/>
            <person name="Stolte C."/>
            <person name="Sykes S."/>
            <person name="Walk T."/>
            <person name="White J."/>
            <person name="Yandava C."/>
            <person name="Haas B."/>
            <person name="Nusbaum C."/>
            <person name="Birren B."/>
        </authorList>
    </citation>
    <scope>NUCLEOTIDE SEQUENCE</scope>
    <source>
        <strain evidence="2">R3-111a-1</strain>
    </source>
</reference>
<dbReference type="GeneID" id="20352448"/>
<keyword evidence="4" id="KW-1185">Reference proteome</keyword>
<reference evidence="3" key="5">
    <citation type="submission" date="2018-04" db="UniProtKB">
        <authorList>
            <consortium name="EnsemblFungi"/>
        </authorList>
    </citation>
    <scope>IDENTIFICATION</scope>
    <source>
        <strain evidence="3">R3-111a-1</strain>
    </source>
</reference>
<gene>
    <name evidence="3" type="primary">20352448</name>
    <name evidence="2" type="ORF">GGTG_11990</name>
</gene>
<evidence type="ECO:0000256" key="1">
    <source>
        <dbReference type="SAM" id="MobiDB-lite"/>
    </source>
</evidence>
<dbReference type="Proteomes" id="UP000006039">
    <property type="component" value="Unassembled WGS sequence"/>
</dbReference>
<dbReference type="AlphaFoldDB" id="J3PEQ9"/>
<dbReference type="HOGENOM" id="CLU_2483506_0_0_1"/>